<keyword evidence="1 2" id="KW-0378">Hydrolase</keyword>
<comment type="function">
    <text evidence="2">Removes the phosphate from trehalose 6-phosphate to produce free trehalose.</text>
</comment>
<dbReference type="AlphaFoldDB" id="A0A1W2BEG5"/>
<dbReference type="PANTHER" id="PTHR43768">
    <property type="entry name" value="TREHALOSE 6-PHOSPHATE PHOSPHATASE"/>
    <property type="match status" value="1"/>
</dbReference>
<dbReference type="EC" id="3.1.3.12" evidence="2"/>
<keyword evidence="2" id="KW-0460">Magnesium</keyword>
<dbReference type="GO" id="GO:0005992">
    <property type="term" value="P:trehalose biosynthetic process"/>
    <property type="evidence" value="ECO:0007669"/>
    <property type="project" value="UniProtKB-UniPathway"/>
</dbReference>
<keyword evidence="2" id="KW-0479">Metal-binding</keyword>
<dbReference type="UniPathway" id="UPA00299"/>
<dbReference type="GO" id="GO:0046872">
    <property type="term" value="F:metal ion binding"/>
    <property type="evidence" value="ECO:0007669"/>
    <property type="project" value="UniProtKB-KW"/>
</dbReference>
<comment type="similarity">
    <text evidence="2">Belongs to the trehalose phosphatase family.</text>
</comment>
<name>A0A1W2BEG5_9HYPH</name>
<dbReference type="InterPro" id="IPR023214">
    <property type="entry name" value="HAD_sf"/>
</dbReference>
<dbReference type="NCBIfam" id="TIGR00685">
    <property type="entry name" value="T6PP"/>
    <property type="match status" value="1"/>
</dbReference>
<reference evidence="3 4" key="1">
    <citation type="submission" date="2017-04" db="EMBL/GenBank/DDBJ databases">
        <authorList>
            <person name="Afonso C.L."/>
            <person name="Miller P.J."/>
            <person name="Scott M.A."/>
            <person name="Spackman E."/>
            <person name="Goraichik I."/>
            <person name="Dimitrov K.M."/>
            <person name="Suarez D.L."/>
            <person name="Swayne D.E."/>
        </authorList>
    </citation>
    <scope>NUCLEOTIDE SEQUENCE [LARGE SCALE GENOMIC DNA]</scope>
    <source>
        <strain evidence="3 4">CGMCC 1.10972</strain>
    </source>
</reference>
<evidence type="ECO:0000313" key="4">
    <source>
        <dbReference type="Proteomes" id="UP000192656"/>
    </source>
</evidence>
<organism evidence="3 4">
    <name type="scientific">Fulvimarina manganoxydans</name>
    <dbReference type="NCBI Taxonomy" id="937218"/>
    <lineage>
        <taxon>Bacteria</taxon>
        <taxon>Pseudomonadati</taxon>
        <taxon>Pseudomonadota</taxon>
        <taxon>Alphaproteobacteria</taxon>
        <taxon>Hyphomicrobiales</taxon>
        <taxon>Aurantimonadaceae</taxon>
        <taxon>Fulvimarina</taxon>
    </lineage>
</organism>
<evidence type="ECO:0000313" key="3">
    <source>
        <dbReference type="EMBL" id="SMC71413.1"/>
    </source>
</evidence>
<evidence type="ECO:0000256" key="1">
    <source>
        <dbReference type="ARBA" id="ARBA00022801"/>
    </source>
</evidence>
<dbReference type="PANTHER" id="PTHR43768:SF3">
    <property type="entry name" value="TREHALOSE 6-PHOSPHATE PHOSPHATASE"/>
    <property type="match status" value="1"/>
</dbReference>
<dbReference type="CDD" id="cd01627">
    <property type="entry name" value="HAD_TPP"/>
    <property type="match status" value="1"/>
</dbReference>
<dbReference type="Gene3D" id="3.30.70.1020">
    <property type="entry name" value="Trehalose-6-phosphate phosphatase related protein, domain 2"/>
    <property type="match status" value="1"/>
</dbReference>
<dbReference type="Pfam" id="PF02358">
    <property type="entry name" value="Trehalose_PPase"/>
    <property type="match status" value="1"/>
</dbReference>
<evidence type="ECO:0000256" key="2">
    <source>
        <dbReference type="RuleBase" id="RU361117"/>
    </source>
</evidence>
<dbReference type="EMBL" id="FWXR01000006">
    <property type="protein sequence ID" value="SMC71413.1"/>
    <property type="molecule type" value="Genomic_DNA"/>
</dbReference>
<accession>A0A1W2BEG5</accession>
<dbReference type="InterPro" id="IPR003337">
    <property type="entry name" value="Trehalose_PPase"/>
</dbReference>
<sequence length="290" mass="31672">MRRRGCDCAFETLKPRPDIGDGFAKTEIEELGGRGINPIWLPTMSEPPKIDPARHAVFLDFDGTLAEFVDDPDAVRLPDGTFEPLDRLREACDDAICIVSGRKIADLDRFLSPMRFAAAGVHGLERRIEPGASVERLITPEALDPLRDALAPVIEGNPRLKLEDKGLALVLHFRTAPDLQGLAQSAMDRAAEGRDDLVVMHGDMIAEVHPAGMDKGQALAAMMERAPFKGRVPVYVGDDTTDEFALKVVRDRGGLSVKVGEKESVAAYRLPHVAAVHRWIAASLAERNEA</sequence>
<dbReference type="InterPro" id="IPR044651">
    <property type="entry name" value="OTSB-like"/>
</dbReference>
<dbReference type="InterPro" id="IPR036412">
    <property type="entry name" value="HAD-like_sf"/>
</dbReference>
<dbReference type="STRING" id="937218.SAMN06297251_106113"/>
<comment type="catalytic activity">
    <reaction evidence="2">
        <text>alpha,alpha-trehalose 6-phosphate + H2O = alpha,alpha-trehalose + phosphate</text>
        <dbReference type="Rhea" id="RHEA:23420"/>
        <dbReference type="ChEBI" id="CHEBI:15377"/>
        <dbReference type="ChEBI" id="CHEBI:16551"/>
        <dbReference type="ChEBI" id="CHEBI:43474"/>
        <dbReference type="ChEBI" id="CHEBI:58429"/>
        <dbReference type="EC" id="3.1.3.12"/>
    </reaction>
</comment>
<dbReference type="SUPFAM" id="SSF56784">
    <property type="entry name" value="HAD-like"/>
    <property type="match status" value="1"/>
</dbReference>
<protein>
    <recommendedName>
        <fullName evidence="2">Trehalose 6-phosphate phosphatase</fullName>
        <ecNumber evidence="2">3.1.3.12</ecNumber>
    </recommendedName>
</protein>
<keyword evidence="4" id="KW-1185">Reference proteome</keyword>
<dbReference type="Proteomes" id="UP000192656">
    <property type="component" value="Unassembled WGS sequence"/>
</dbReference>
<comment type="pathway">
    <text evidence="2">Glycan biosynthesis; trehalose biosynthesis.</text>
</comment>
<dbReference type="GO" id="GO:0004805">
    <property type="term" value="F:trehalose-phosphatase activity"/>
    <property type="evidence" value="ECO:0007669"/>
    <property type="project" value="UniProtKB-EC"/>
</dbReference>
<dbReference type="Gene3D" id="3.40.50.1000">
    <property type="entry name" value="HAD superfamily/HAD-like"/>
    <property type="match status" value="1"/>
</dbReference>
<gene>
    <name evidence="3" type="ORF">SAMN06297251_106113</name>
</gene>
<proteinExistence type="inferred from homology"/>
<comment type="cofactor">
    <cofactor evidence="2">
        <name>Mg(2+)</name>
        <dbReference type="ChEBI" id="CHEBI:18420"/>
    </cofactor>
</comment>